<dbReference type="AlphaFoldDB" id="A5D1P9"/>
<dbReference type="KEGG" id="pth:PTH_1636"/>
<keyword evidence="3" id="KW-1185">Reference proteome</keyword>
<proteinExistence type="predicted"/>
<keyword evidence="1" id="KW-0472">Membrane</keyword>
<feature type="transmembrane region" description="Helical" evidence="1">
    <location>
        <begin position="46"/>
        <end position="65"/>
    </location>
</feature>
<keyword evidence="1" id="KW-0812">Transmembrane</keyword>
<dbReference type="Proteomes" id="UP000006556">
    <property type="component" value="Chromosome"/>
</dbReference>
<dbReference type="EMBL" id="AP009389">
    <property type="protein sequence ID" value="BAF59817.1"/>
    <property type="molecule type" value="Genomic_DNA"/>
</dbReference>
<name>A5D1P9_PELTS</name>
<evidence type="ECO:0000313" key="3">
    <source>
        <dbReference type="Proteomes" id="UP000006556"/>
    </source>
</evidence>
<organism evidence="2 3">
    <name type="scientific">Pelotomaculum thermopropionicum (strain DSM 13744 / JCM 10971 / SI)</name>
    <dbReference type="NCBI Taxonomy" id="370438"/>
    <lineage>
        <taxon>Bacteria</taxon>
        <taxon>Bacillati</taxon>
        <taxon>Bacillota</taxon>
        <taxon>Clostridia</taxon>
        <taxon>Eubacteriales</taxon>
        <taxon>Desulfotomaculaceae</taxon>
        <taxon>Pelotomaculum</taxon>
    </lineage>
</organism>
<gene>
    <name evidence="2" type="ordered locus">PTH_1636</name>
</gene>
<evidence type="ECO:0000313" key="2">
    <source>
        <dbReference type="EMBL" id="BAF59817.1"/>
    </source>
</evidence>
<reference evidence="3" key="1">
    <citation type="journal article" date="2008" name="Genome Res.">
        <title>The genome of Pelotomaculum thermopropionicum reveals niche-associated evolution in anaerobic microbiota.</title>
        <authorList>
            <person name="Kosaka T."/>
            <person name="Kato S."/>
            <person name="Shimoyama T."/>
            <person name="Ishii S."/>
            <person name="Abe T."/>
            <person name="Watanabe K."/>
        </authorList>
    </citation>
    <scope>NUCLEOTIDE SEQUENCE [LARGE SCALE GENOMIC DNA]</scope>
    <source>
        <strain evidence="3">DSM 13744 / JCM 10971 / SI</strain>
    </source>
</reference>
<dbReference type="HOGENOM" id="CLU_2047467_0_0_9"/>
<keyword evidence="1" id="KW-1133">Transmembrane helix</keyword>
<accession>A5D1P9</accession>
<evidence type="ECO:0000256" key="1">
    <source>
        <dbReference type="SAM" id="Phobius"/>
    </source>
</evidence>
<protein>
    <submittedName>
        <fullName evidence="2">Uncharacterized protein</fullName>
    </submittedName>
</protein>
<sequence length="120" mass="13691">MIQKISLFFTDEVEGTFPGGEQPGLTLRIRRILSARFMRKPTDLKNIFFFGLISISLIPCLPGPVQPFQVFDHLPRRQPAFDNYRTVDNRHRQFPAKSTAGILPVNQLHPASVEPLQNSF</sequence>